<evidence type="ECO:0000259" key="3">
    <source>
        <dbReference type="Pfam" id="PF13193"/>
    </source>
</evidence>
<dbReference type="SUPFAM" id="SSF56801">
    <property type="entry name" value="Acetyl-CoA synthetase-like"/>
    <property type="match status" value="1"/>
</dbReference>
<dbReference type="InterPro" id="IPR042099">
    <property type="entry name" value="ANL_N_sf"/>
</dbReference>
<feature type="domain" description="AMP-dependent synthetase/ligase" evidence="2">
    <location>
        <begin position="63"/>
        <end position="461"/>
    </location>
</feature>
<reference evidence="5 6" key="1">
    <citation type="submission" date="2025-05" db="UniProtKB">
        <authorList>
            <consortium name="RefSeq"/>
        </authorList>
    </citation>
    <scope>IDENTIFICATION</scope>
</reference>
<dbReference type="PANTHER" id="PTHR43201">
    <property type="entry name" value="ACYL-COA SYNTHETASE"/>
    <property type="match status" value="1"/>
</dbReference>
<dbReference type="InterPro" id="IPR025110">
    <property type="entry name" value="AMP-bd_C"/>
</dbReference>
<evidence type="ECO:0000313" key="6">
    <source>
        <dbReference type="RefSeq" id="XP_014665677.1"/>
    </source>
</evidence>
<dbReference type="CDD" id="cd05941">
    <property type="entry name" value="MCS"/>
    <property type="match status" value="1"/>
</dbReference>
<dbReference type="PROSITE" id="PS00455">
    <property type="entry name" value="AMP_BINDING"/>
    <property type="match status" value="1"/>
</dbReference>
<proteinExistence type="inferred from homology"/>
<evidence type="ECO:0000313" key="5">
    <source>
        <dbReference type="RefSeq" id="XP_014665676.1"/>
    </source>
</evidence>
<name>A0ABM1E0F5_PRICU</name>
<sequence length="603" mass="67222">MVLGELKSLISRNMVLQKLYVTRKLCWALVPHHLPVWKFRCGALSCVRAIGSTHQRTDSIFVKAAHHGDKAALVDSHGVHTYKDLLKRSEATAQRIRHALREQFDIKEARVAVLCPPDVSYVTAQWGCWMAGGVFVPLHHTHPTPQLAYFIADSRCSIVLTTKKFSPAIESIVESRGLQILHLDEEDQVEDAAASDMTCQRQPLLGLTDEEYASRRAMIVYTSGTTGPAKGVVLTHANLQASMMSMIQTWKWTRNDVCLHVLPLNHVHGIINALMTPLYCGATCVMLPEFNAPKVWFKLLSTVDTEHRVNVFHAVPTVYAKLIEDHEARFQCGISIRRAHEYIKAICSEKVRLMVCGSAALPQPILRKWKDITGHTLLERYGMTEVGMALSNPLHGTRTPGSVGNPMPGVEVCIARPNFYSANGYDAICHGDDRKTVVAEGMNHEVGELYVRGPAVFKEYWDKPSETEAAFTKDGWFKTGDTAQFENGMYKILGRTSVDIIKSGGYKISALDVERDLLQHVSIVEAVVVGLPDITWGQRVAALLVMKDGVCITAHDLKAWGKSVMASYSVPSIVKCVESIPRNNMGKVNKKQIQKEYFPEYFQ</sequence>
<protein>
    <submittedName>
        <fullName evidence="5 6">Acyl-CoA synthetase family member 3, mitochondrial-like</fullName>
    </submittedName>
</protein>
<accession>A0ABM1E0F5</accession>
<evidence type="ECO:0000259" key="2">
    <source>
        <dbReference type="Pfam" id="PF00501"/>
    </source>
</evidence>
<dbReference type="Gene3D" id="3.30.300.30">
    <property type="match status" value="1"/>
</dbReference>
<dbReference type="RefSeq" id="XP_014665676.1">
    <property type="nucleotide sequence ID" value="XM_014810190.1"/>
</dbReference>
<dbReference type="Pfam" id="PF00501">
    <property type="entry name" value="AMP-binding"/>
    <property type="match status" value="1"/>
</dbReference>
<dbReference type="InterPro" id="IPR045851">
    <property type="entry name" value="AMP-bd_C_sf"/>
</dbReference>
<feature type="domain" description="AMP-binding enzyme C-terminal" evidence="3">
    <location>
        <begin position="513"/>
        <end position="587"/>
    </location>
</feature>
<evidence type="ECO:0000256" key="1">
    <source>
        <dbReference type="ARBA" id="ARBA00006432"/>
    </source>
</evidence>
<dbReference type="PANTHER" id="PTHR43201:SF8">
    <property type="entry name" value="ACYL-COA SYNTHETASE FAMILY MEMBER 3"/>
    <property type="match status" value="1"/>
</dbReference>
<gene>
    <name evidence="5 6" type="primary">LOC106807739</name>
</gene>
<dbReference type="InterPro" id="IPR020845">
    <property type="entry name" value="AMP-binding_CS"/>
</dbReference>
<evidence type="ECO:0000313" key="4">
    <source>
        <dbReference type="Proteomes" id="UP000695022"/>
    </source>
</evidence>
<dbReference type="Proteomes" id="UP000695022">
    <property type="component" value="Unplaced"/>
</dbReference>
<keyword evidence="4" id="KW-1185">Reference proteome</keyword>
<dbReference type="GeneID" id="106807739"/>
<dbReference type="InterPro" id="IPR000873">
    <property type="entry name" value="AMP-dep_synth/lig_dom"/>
</dbReference>
<organism evidence="4 5">
    <name type="scientific">Priapulus caudatus</name>
    <name type="common">Priapulid worm</name>
    <dbReference type="NCBI Taxonomy" id="37621"/>
    <lineage>
        <taxon>Eukaryota</taxon>
        <taxon>Metazoa</taxon>
        <taxon>Ecdysozoa</taxon>
        <taxon>Scalidophora</taxon>
        <taxon>Priapulida</taxon>
        <taxon>Priapulimorpha</taxon>
        <taxon>Priapulimorphida</taxon>
        <taxon>Priapulidae</taxon>
        <taxon>Priapulus</taxon>
    </lineage>
</organism>
<dbReference type="RefSeq" id="XP_014665677.1">
    <property type="nucleotide sequence ID" value="XM_014810191.1"/>
</dbReference>
<comment type="similarity">
    <text evidence="1">Belongs to the ATP-dependent AMP-binding enzyme family.</text>
</comment>
<dbReference type="Gene3D" id="3.40.50.12780">
    <property type="entry name" value="N-terminal domain of ligase-like"/>
    <property type="match status" value="1"/>
</dbReference>
<dbReference type="Pfam" id="PF13193">
    <property type="entry name" value="AMP-binding_C"/>
    <property type="match status" value="1"/>
</dbReference>